<evidence type="ECO:0000313" key="9">
    <source>
        <dbReference type="EMBL" id="BAT71141.1"/>
    </source>
</evidence>
<dbReference type="UniPathway" id="UPA00070">
    <property type="reaction ID" value="UER00119"/>
</dbReference>
<dbReference type="GO" id="GO:0019856">
    <property type="term" value="P:pyrimidine nucleobase biosynthetic process"/>
    <property type="evidence" value="ECO:0007669"/>
    <property type="project" value="TreeGrafter"/>
</dbReference>
<dbReference type="GO" id="GO:0044205">
    <property type="term" value="P:'de novo' UMP biosynthetic process"/>
    <property type="evidence" value="ECO:0007669"/>
    <property type="project" value="UniProtKB-UniRule"/>
</dbReference>
<evidence type="ECO:0000256" key="1">
    <source>
        <dbReference type="ARBA" id="ARBA00004889"/>
    </source>
</evidence>
<feature type="binding site" evidence="7">
    <location>
        <position position="102"/>
    </location>
    <ligand>
        <name>5-phospho-alpha-D-ribose 1-diphosphate</name>
        <dbReference type="ChEBI" id="CHEBI:58017"/>
        <note>ligand shared between dimeric partners</note>
    </ligand>
</feature>
<evidence type="ECO:0000256" key="7">
    <source>
        <dbReference type="HAMAP-Rule" id="MF_01208"/>
    </source>
</evidence>
<feature type="binding site" evidence="7">
    <location>
        <position position="100"/>
    </location>
    <ligand>
        <name>5-phospho-alpha-D-ribose 1-diphosphate</name>
        <dbReference type="ChEBI" id="CHEBI:58017"/>
        <note>ligand shared between dimeric partners</note>
    </ligand>
</feature>
<dbReference type="NCBIfam" id="TIGR00336">
    <property type="entry name" value="pyrE"/>
    <property type="match status" value="1"/>
</dbReference>
<keyword evidence="3 7" id="KW-0328">Glycosyltransferase</keyword>
<comment type="caution">
    <text evidence="7">Lacks conserved residue(s) required for the propagation of feature annotation.</text>
</comment>
<dbReference type="AlphaFoldDB" id="A0A0S3QS41"/>
<dbReference type="GO" id="GO:0000287">
    <property type="term" value="F:magnesium ion binding"/>
    <property type="evidence" value="ECO:0007669"/>
    <property type="project" value="UniProtKB-UniRule"/>
</dbReference>
<comment type="catalytic activity">
    <reaction evidence="7">
        <text>orotidine 5'-phosphate + diphosphate = orotate + 5-phospho-alpha-D-ribose 1-diphosphate</text>
        <dbReference type="Rhea" id="RHEA:10380"/>
        <dbReference type="ChEBI" id="CHEBI:30839"/>
        <dbReference type="ChEBI" id="CHEBI:33019"/>
        <dbReference type="ChEBI" id="CHEBI:57538"/>
        <dbReference type="ChEBI" id="CHEBI:58017"/>
        <dbReference type="EC" id="2.4.2.10"/>
    </reaction>
</comment>
<comment type="cofactor">
    <cofactor evidence="7">
        <name>Mg(2+)</name>
        <dbReference type="ChEBI" id="CHEBI:18420"/>
    </cofactor>
</comment>
<dbReference type="GO" id="GO:0004588">
    <property type="term" value="F:orotate phosphoribosyltransferase activity"/>
    <property type="evidence" value="ECO:0007669"/>
    <property type="project" value="UniProtKB-UniRule"/>
</dbReference>
<feature type="binding site" evidence="7">
    <location>
        <position position="96"/>
    </location>
    <ligand>
        <name>5-phospho-alpha-D-ribose 1-diphosphate</name>
        <dbReference type="ChEBI" id="CHEBI:58017"/>
        <note>ligand shared between dimeric partners</note>
    </ligand>
</feature>
<proteinExistence type="inferred from homology"/>
<dbReference type="InterPro" id="IPR000836">
    <property type="entry name" value="PRTase_dom"/>
</dbReference>
<sequence length="185" mass="20493">MKRRLIELLREKSFMYSDKPIFKLASGKLSNYYINCKPTTMDPEGLYLVGNLLYEVVKDWNITAAGGLTMGADPLAYALAYTSYFKKDLIKAFVIRKEPKDHGTRKLIEGPVEPGERVAILEDVITTGGSTLKAIKAAKDFGLEIAGVIALVDREEGGKENVEREGYKVISLITKTELISAEQEG</sequence>
<feature type="binding site" description="in other chain" evidence="7">
    <location>
        <begin position="122"/>
        <end position="130"/>
    </location>
    <ligand>
        <name>5-phospho-alpha-D-ribose 1-diphosphate</name>
        <dbReference type="ChEBI" id="CHEBI:58017"/>
        <note>ligand shared between dimeric partners</note>
    </ligand>
</feature>
<dbReference type="STRING" id="1298851.TST_0333"/>
<dbReference type="EMBL" id="AP013035">
    <property type="protein sequence ID" value="BAT71141.1"/>
    <property type="molecule type" value="Genomic_DNA"/>
</dbReference>
<evidence type="ECO:0000256" key="4">
    <source>
        <dbReference type="ARBA" id="ARBA00022679"/>
    </source>
</evidence>
<dbReference type="InterPro" id="IPR004467">
    <property type="entry name" value="Or_phspho_trans_dom"/>
</dbReference>
<evidence type="ECO:0000256" key="5">
    <source>
        <dbReference type="ARBA" id="ARBA00022842"/>
    </source>
</evidence>
<evidence type="ECO:0000256" key="3">
    <source>
        <dbReference type="ARBA" id="ARBA00022676"/>
    </source>
</evidence>
<dbReference type="Proteomes" id="UP000063234">
    <property type="component" value="Chromosome"/>
</dbReference>
<comment type="similarity">
    <text evidence="7">Belongs to the purine/pyrimidine phosphoribosyltransferase family. PyrE subfamily.</text>
</comment>
<dbReference type="InterPro" id="IPR029057">
    <property type="entry name" value="PRTase-like"/>
</dbReference>
<feature type="binding site" evidence="7">
    <location>
        <position position="126"/>
    </location>
    <ligand>
        <name>orotate</name>
        <dbReference type="ChEBI" id="CHEBI:30839"/>
    </ligand>
</feature>
<evidence type="ECO:0000259" key="8">
    <source>
        <dbReference type="Pfam" id="PF00156"/>
    </source>
</evidence>
<dbReference type="CDD" id="cd06223">
    <property type="entry name" value="PRTases_typeI"/>
    <property type="match status" value="1"/>
</dbReference>
<organism evidence="9 10">
    <name type="scientific">Thermosulfidibacter takaii (strain DSM 17441 / JCM 13301 / NBRC 103674 / ABI70S6)</name>
    <dbReference type="NCBI Taxonomy" id="1298851"/>
    <lineage>
        <taxon>Bacteria</taxon>
        <taxon>Pseudomonadati</taxon>
        <taxon>Thermosulfidibacterota</taxon>
        <taxon>Thermosulfidibacteria</taxon>
        <taxon>Thermosulfidibacterales</taxon>
        <taxon>Thermosulfidibacteraceae</taxon>
    </lineage>
</organism>
<dbReference type="PANTHER" id="PTHR19278">
    <property type="entry name" value="OROTATE PHOSPHORIBOSYLTRANSFERASE"/>
    <property type="match status" value="1"/>
</dbReference>
<feature type="binding site" description="in other chain" evidence="7">
    <location>
        <position position="97"/>
    </location>
    <ligand>
        <name>5-phospho-alpha-D-ribose 1-diphosphate</name>
        <dbReference type="ChEBI" id="CHEBI:58017"/>
        <note>ligand shared between dimeric partners</note>
    </ligand>
</feature>
<comment type="function">
    <text evidence="7">Catalyzes the transfer of a ribosyl phosphate group from 5-phosphoribose 1-diphosphate to orotate, leading to the formation of orotidine monophosphate (OMP).</text>
</comment>
<keyword evidence="10" id="KW-1185">Reference proteome</keyword>
<evidence type="ECO:0000256" key="2">
    <source>
        <dbReference type="ARBA" id="ARBA00011971"/>
    </source>
</evidence>
<dbReference type="PANTHER" id="PTHR19278:SF9">
    <property type="entry name" value="URIDINE 5'-MONOPHOSPHATE SYNTHASE"/>
    <property type="match status" value="1"/>
</dbReference>
<keyword evidence="6 7" id="KW-0665">Pyrimidine biosynthesis</keyword>
<dbReference type="RefSeq" id="WP_068549063.1">
    <property type="nucleotide sequence ID" value="NZ_AP013035.1"/>
</dbReference>
<comment type="pathway">
    <text evidence="1 7">Pyrimidine metabolism; UMP biosynthesis via de novo pathway; UMP from orotate: step 1/2.</text>
</comment>
<gene>
    <name evidence="7" type="primary">pyrE</name>
    <name evidence="9" type="ORF">TST_0333</name>
</gene>
<protein>
    <recommendedName>
        <fullName evidence="2 7">Orotate phosphoribosyltransferase</fullName>
        <shortName evidence="7">OPRT</shortName>
        <shortName evidence="7">OPRTase</shortName>
        <ecNumber evidence="2 7">2.4.2.10</ecNumber>
    </recommendedName>
</protein>
<dbReference type="EC" id="2.4.2.10" evidence="2 7"/>
<dbReference type="FunFam" id="3.40.50.2020:FF:000029">
    <property type="entry name" value="Orotate phosphoribosyltransferase"/>
    <property type="match status" value="1"/>
</dbReference>
<dbReference type="Gene3D" id="3.40.50.2020">
    <property type="match status" value="1"/>
</dbReference>
<reference evidence="10" key="1">
    <citation type="journal article" date="2018" name="Science">
        <title>A primordial and reversible TCA cycle in a facultatively chemolithoautotrophic thermophile.</title>
        <authorList>
            <person name="Nunoura T."/>
            <person name="Chikaraishi Y."/>
            <person name="Izaki R."/>
            <person name="Suwa T."/>
            <person name="Sato T."/>
            <person name="Harada T."/>
            <person name="Mori K."/>
            <person name="Kato Y."/>
            <person name="Miyazaki M."/>
            <person name="Shimamura S."/>
            <person name="Yanagawa K."/>
            <person name="Shuto A."/>
            <person name="Ohkouchi N."/>
            <person name="Fujita N."/>
            <person name="Takaki Y."/>
            <person name="Atomi H."/>
            <person name="Takai K."/>
        </authorList>
    </citation>
    <scope>NUCLEOTIDE SEQUENCE [LARGE SCALE GENOMIC DNA]</scope>
    <source>
        <strain evidence="10">DSM 17441 / JCM 13301 / NBRC 103674 / ABI70S6</strain>
    </source>
</reference>
<keyword evidence="5 7" id="KW-0460">Magnesium</keyword>
<name>A0A0S3QS41_THET7</name>
<dbReference type="HAMAP" id="MF_01208">
    <property type="entry name" value="PyrE"/>
    <property type="match status" value="1"/>
</dbReference>
<evidence type="ECO:0000313" key="10">
    <source>
        <dbReference type="Proteomes" id="UP000063234"/>
    </source>
</evidence>
<feature type="domain" description="Phosphoribosyltransferase" evidence="8">
    <location>
        <begin position="47"/>
        <end position="161"/>
    </location>
</feature>
<accession>A0A0S3QS41</accession>
<dbReference type="OrthoDB" id="9802134at2"/>
<dbReference type="InterPro" id="IPR023031">
    <property type="entry name" value="OPRT"/>
</dbReference>
<comment type="subunit">
    <text evidence="7">Homodimer.</text>
</comment>
<feature type="binding site" evidence="7">
    <location>
        <position position="154"/>
    </location>
    <ligand>
        <name>orotate</name>
        <dbReference type="ChEBI" id="CHEBI:30839"/>
    </ligand>
</feature>
<keyword evidence="4 7" id="KW-0808">Transferase</keyword>
<evidence type="ECO:0000256" key="6">
    <source>
        <dbReference type="ARBA" id="ARBA00022975"/>
    </source>
</evidence>
<dbReference type="KEGG" id="ttk:TST_0333"/>
<dbReference type="PATRIC" id="fig|1298851.3.peg.344"/>
<dbReference type="Pfam" id="PF00156">
    <property type="entry name" value="Pribosyltran"/>
    <property type="match status" value="1"/>
</dbReference>
<dbReference type="SUPFAM" id="SSF53271">
    <property type="entry name" value="PRTase-like"/>
    <property type="match status" value="1"/>
</dbReference>